<dbReference type="GO" id="GO:0016798">
    <property type="term" value="F:hydrolase activity, acting on glycosyl bonds"/>
    <property type="evidence" value="ECO:0007669"/>
    <property type="project" value="UniProtKB-KW"/>
</dbReference>
<keyword evidence="4" id="KW-0378">Hydrolase</keyword>
<dbReference type="Proteomes" id="UP001056384">
    <property type="component" value="Chromosome 8"/>
</dbReference>
<organism evidence="4 5">
    <name type="scientific">Septoria linicola</name>
    <dbReference type="NCBI Taxonomy" id="215465"/>
    <lineage>
        <taxon>Eukaryota</taxon>
        <taxon>Fungi</taxon>
        <taxon>Dikarya</taxon>
        <taxon>Ascomycota</taxon>
        <taxon>Pezizomycotina</taxon>
        <taxon>Dothideomycetes</taxon>
        <taxon>Dothideomycetidae</taxon>
        <taxon>Mycosphaerellales</taxon>
        <taxon>Mycosphaerellaceae</taxon>
        <taxon>Septoria</taxon>
    </lineage>
</organism>
<reference evidence="4" key="1">
    <citation type="submission" date="2022-06" db="EMBL/GenBank/DDBJ databases">
        <title>Complete genome sequences of two strains of the flax pathogen Septoria linicola.</title>
        <authorList>
            <person name="Lapalu N."/>
            <person name="Simon A."/>
            <person name="Demenou B."/>
            <person name="Paumier D."/>
            <person name="Guillot M.-P."/>
            <person name="Gout L."/>
            <person name="Valade R."/>
        </authorList>
    </citation>
    <scope>NUCLEOTIDE SEQUENCE</scope>
    <source>
        <strain evidence="4">SE15195</strain>
    </source>
</reference>
<evidence type="ECO:0000259" key="2">
    <source>
        <dbReference type="Pfam" id="PF17389"/>
    </source>
</evidence>
<feature type="chain" id="PRO_5040471440" evidence="1">
    <location>
        <begin position="21"/>
        <end position="672"/>
    </location>
</feature>
<proteinExistence type="predicted"/>
<keyword evidence="4" id="KW-0326">Glycosidase</keyword>
<accession>A0A9Q9AUU5</accession>
<dbReference type="InterPro" id="IPR035398">
    <property type="entry name" value="Bac_rhamnosid_C"/>
</dbReference>
<dbReference type="Gene3D" id="1.50.10.10">
    <property type="match status" value="1"/>
</dbReference>
<keyword evidence="5" id="KW-1185">Reference proteome</keyword>
<dbReference type="PANTHER" id="PTHR34987">
    <property type="entry name" value="C, PUTATIVE (AFU_ORTHOLOGUE AFUA_3G02880)-RELATED"/>
    <property type="match status" value="1"/>
</dbReference>
<feature type="domain" description="Alpha-L-rhamnosidase six-hairpin glycosidase" evidence="2">
    <location>
        <begin position="237"/>
        <end position="472"/>
    </location>
</feature>
<dbReference type="PANTHER" id="PTHR34987:SF6">
    <property type="entry name" value="ALPHA-L-RHAMNOSIDASE SIX-HAIRPIN GLYCOSIDASE DOMAIN-CONTAINING PROTEIN"/>
    <property type="match status" value="1"/>
</dbReference>
<sequence>MILPFTLFLASVAAQASVSGQQYILSPSSRSVQPRAVYRTTGNVTTGGGDATTTSDVSAGFRLTGPGSSLTLDFGQITAGVPNLQFGDVNLAYTEAVDFVGIASDNSTRNTHLDGTLYVPITANEAYSVPPAWNRGAFRHLTLSIPESASQEQAVEVSLTSLTYTAQPSAENPAEYAGYFECSDDLLNRIWYAGAYTVQLCTVSANSSIDHIRVLDPVGWSADAQTVGLNASDEFLSDGAKRDRNPWAGDLGVSTRSGLSLEKDLITTRNSLIGMFVVQNATTGYFAYCGSPLGELFGLVGTAYDSDTYHLWTIIGYGEYVLSSRDRSFGEQYWGNITAGLAAVETYLDPTTGLLNGTGGLDCGRVGQFGQSTSLNALYCYALNTSAQVATYIERAENATAWEQKATAIKTAVNDNLYDSSAGLYWDNTTDAGHSVYPQDGNTFAILFNVTSSAEQALTVANSLAARLTDNGTPAPELPGFISPFISSLELFAQIAASPADASRALALTRTQWAFMMNRFSNSTFIEGYALDGSLDYGFYAGGSAFISHVHAWSTGPMYLLSSLIGGMRAATFDVPASDGDWVFQPVVNGSGLTEAKAGFVRPVGTFNSSWAVEENRFTAKFSVPNGQIGTVYLPAFDGASDYTLDEVSVNDGDRITLGGFIRVANVSRGEH</sequence>
<gene>
    <name evidence="4" type="ORF">Slin15195_G096060</name>
</gene>
<evidence type="ECO:0000313" key="4">
    <source>
        <dbReference type="EMBL" id="USW56287.1"/>
    </source>
</evidence>
<feature type="domain" description="Alpha-L-rhamnosidase C-terminal" evidence="3">
    <location>
        <begin position="582"/>
        <end position="636"/>
    </location>
</feature>
<dbReference type="GO" id="GO:0005975">
    <property type="term" value="P:carbohydrate metabolic process"/>
    <property type="evidence" value="ECO:0007669"/>
    <property type="project" value="InterPro"/>
</dbReference>
<dbReference type="EMBL" id="CP099425">
    <property type="protein sequence ID" value="USW56287.1"/>
    <property type="molecule type" value="Genomic_DNA"/>
</dbReference>
<name>A0A9Q9AUU5_9PEZI</name>
<dbReference type="InterPro" id="IPR008928">
    <property type="entry name" value="6-hairpin_glycosidase_sf"/>
</dbReference>
<dbReference type="Pfam" id="PF17389">
    <property type="entry name" value="Bac_rhamnosid6H"/>
    <property type="match status" value="1"/>
</dbReference>
<dbReference type="Gene3D" id="2.60.420.10">
    <property type="entry name" value="Maltose phosphorylase, domain 3"/>
    <property type="match status" value="1"/>
</dbReference>
<dbReference type="AlphaFoldDB" id="A0A9Q9AUU5"/>
<evidence type="ECO:0000259" key="3">
    <source>
        <dbReference type="Pfam" id="PF17390"/>
    </source>
</evidence>
<keyword evidence="1" id="KW-0732">Signal</keyword>
<feature type="signal peptide" evidence="1">
    <location>
        <begin position="1"/>
        <end position="20"/>
    </location>
</feature>
<dbReference type="Pfam" id="PF17390">
    <property type="entry name" value="Bac_rhamnosid_C"/>
    <property type="match status" value="1"/>
</dbReference>
<evidence type="ECO:0000313" key="5">
    <source>
        <dbReference type="Proteomes" id="UP001056384"/>
    </source>
</evidence>
<evidence type="ECO:0000256" key="1">
    <source>
        <dbReference type="SAM" id="SignalP"/>
    </source>
</evidence>
<dbReference type="SUPFAM" id="SSF48208">
    <property type="entry name" value="Six-hairpin glycosidases"/>
    <property type="match status" value="1"/>
</dbReference>
<dbReference type="InterPro" id="IPR035396">
    <property type="entry name" value="Bac_rhamnosid6H"/>
</dbReference>
<protein>
    <submittedName>
        <fullName evidence="4">Six-hairpin glycosidase superfamily, alpha-L-rhamnosidase, six-hairpin glycosidase</fullName>
    </submittedName>
</protein>
<dbReference type="InterPro" id="IPR012341">
    <property type="entry name" value="6hp_glycosidase-like_sf"/>
</dbReference>
<dbReference type="OrthoDB" id="10036721at2759"/>